<accession>A0A183EJF1</accession>
<dbReference type="AlphaFoldDB" id="A0A183EJF1"/>
<name>A0A183EJF1_9BILA</name>
<organism evidence="1">
    <name type="scientific">Gongylonema pulchrum</name>
    <dbReference type="NCBI Taxonomy" id="637853"/>
    <lineage>
        <taxon>Eukaryota</taxon>
        <taxon>Metazoa</taxon>
        <taxon>Ecdysozoa</taxon>
        <taxon>Nematoda</taxon>
        <taxon>Chromadorea</taxon>
        <taxon>Rhabditida</taxon>
        <taxon>Spirurina</taxon>
        <taxon>Spiruromorpha</taxon>
        <taxon>Spiruroidea</taxon>
        <taxon>Gongylonematidae</taxon>
        <taxon>Gongylonema</taxon>
    </lineage>
</organism>
<protein>
    <submittedName>
        <fullName evidence="1">DUF4912 domain-containing protein</fullName>
    </submittedName>
</protein>
<proteinExistence type="predicted"/>
<dbReference type="Gene3D" id="2.70.160.11">
    <property type="entry name" value="Hnrnp arginine n-methyltransferase1"/>
    <property type="match status" value="1"/>
</dbReference>
<evidence type="ECO:0000313" key="1">
    <source>
        <dbReference type="WBParaSite" id="GPUH_0002111701-mRNA-1"/>
    </source>
</evidence>
<reference evidence="1" key="1">
    <citation type="submission" date="2016-06" db="UniProtKB">
        <authorList>
            <consortium name="WormBaseParasite"/>
        </authorList>
    </citation>
    <scope>IDENTIFICATION</scope>
</reference>
<dbReference type="WBParaSite" id="GPUH_0002111701-mRNA-1">
    <property type="protein sequence ID" value="GPUH_0002111701-mRNA-1"/>
    <property type="gene ID" value="GPUH_0002111701"/>
</dbReference>
<sequence length="180" mass="20241">LASFDRKPEISPRKGQLYAVPVKFDDLWKIAAPVGFVEGFDLTAFDRLCQKARSAVDAIVEPQPLWEYPCIITGEQVVVAQFDFNSPPSPATFSTKITPQITGTNGIVFWMDWVHDGYTITSGLLENCTVGNRPQWSVGHRQGVYFLPEQERSKSRCSSVIVNVNFCSDGQLLFHFQHEN</sequence>